<feature type="compositionally biased region" description="Polar residues" evidence="1">
    <location>
        <begin position="33"/>
        <end position="59"/>
    </location>
</feature>
<evidence type="ECO:0000256" key="1">
    <source>
        <dbReference type="SAM" id="MobiDB-lite"/>
    </source>
</evidence>
<sequence length="164" mass="17867">MRAVESVHQTYIRPPFGRDLLLSSPSEFCCSTEVPTKLSSSNQDQVGSQMWPTLENGTTKPRAEENGARKGSQSSATTPDSVESGDDEDILGLISSSLDCFNAQLHHNSQTTSLPIPVNRSEIPVQDIGPAIPTTNFSNSVSWLLFEGCNNLSTMYMLCGFYLC</sequence>
<name>A0A0R3SMM6_HYMDI</name>
<evidence type="ECO:0000313" key="2">
    <source>
        <dbReference type="EMBL" id="VDL58507.1"/>
    </source>
</evidence>
<reference evidence="4" key="1">
    <citation type="submission" date="2017-02" db="UniProtKB">
        <authorList>
            <consortium name="WormBaseParasite"/>
        </authorList>
    </citation>
    <scope>IDENTIFICATION</scope>
</reference>
<evidence type="ECO:0000313" key="3">
    <source>
        <dbReference type="Proteomes" id="UP000274504"/>
    </source>
</evidence>
<feature type="compositionally biased region" description="Polar residues" evidence="1">
    <location>
        <begin position="71"/>
        <end position="81"/>
    </location>
</feature>
<dbReference type="WBParaSite" id="HDID_0000619101-mRNA-1">
    <property type="protein sequence ID" value="HDID_0000619101-mRNA-1"/>
    <property type="gene ID" value="HDID_0000619101"/>
</dbReference>
<protein>
    <submittedName>
        <fullName evidence="4">ICA69 domain-containing protein</fullName>
    </submittedName>
</protein>
<dbReference type="OrthoDB" id="3247158at2759"/>
<feature type="region of interest" description="Disordered" evidence="1">
    <location>
        <begin position="32"/>
        <end position="88"/>
    </location>
</feature>
<dbReference type="EMBL" id="UYSG01004461">
    <property type="protein sequence ID" value="VDL58507.1"/>
    <property type="molecule type" value="Genomic_DNA"/>
</dbReference>
<gene>
    <name evidence="2" type="ORF">HDID_LOCUS6189</name>
</gene>
<evidence type="ECO:0000313" key="4">
    <source>
        <dbReference type="WBParaSite" id="HDID_0000619101-mRNA-1"/>
    </source>
</evidence>
<reference evidence="2 3" key="2">
    <citation type="submission" date="2018-11" db="EMBL/GenBank/DDBJ databases">
        <authorList>
            <consortium name="Pathogen Informatics"/>
        </authorList>
    </citation>
    <scope>NUCLEOTIDE SEQUENCE [LARGE SCALE GENOMIC DNA]</scope>
</reference>
<dbReference type="Proteomes" id="UP000274504">
    <property type="component" value="Unassembled WGS sequence"/>
</dbReference>
<dbReference type="AlphaFoldDB" id="A0A0R3SMM6"/>
<organism evidence="4">
    <name type="scientific">Hymenolepis diminuta</name>
    <name type="common">Rat tapeworm</name>
    <dbReference type="NCBI Taxonomy" id="6216"/>
    <lineage>
        <taxon>Eukaryota</taxon>
        <taxon>Metazoa</taxon>
        <taxon>Spiralia</taxon>
        <taxon>Lophotrochozoa</taxon>
        <taxon>Platyhelminthes</taxon>
        <taxon>Cestoda</taxon>
        <taxon>Eucestoda</taxon>
        <taxon>Cyclophyllidea</taxon>
        <taxon>Hymenolepididae</taxon>
        <taxon>Hymenolepis</taxon>
    </lineage>
</organism>
<accession>A0A0R3SMM6</accession>
<proteinExistence type="predicted"/>